<protein>
    <submittedName>
        <fullName evidence="2">CarD family transcriptional regulator</fullName>
    </submittedName>
</protein>
<name>A0A9D2L6I4_9FIRM</name>
<accession>A0A9D2L6I4</accession>
<sequence>MLKQGDRVLYETVGVCQVKNVSTLDFLKKDRLYYSICPVFQKDTVIYVPVDNEKVKMRPVMSREEAEEFISELPQIQGIQAENDKERFQMYKQMLFSGDRREWAAMIKGLRVLQKKRMEKGARLAVRDQEGMRTAQKLLHEELAAALEILPEQVPAYIQEKLCAQGEPLEA</sequence>
<organism evidence="2 3">
    <name type="scientific">Candidatus Enterocloster faecavium</name>
    <dbReference type="NCBI Taxonomy" id="2838560"/>
    <lineage>
        <taxon>Bacteria</taxon>
        <taxon>Bacillati</taxon>
        <taxon>Bacillota</taxon>
        <taxon>Clostridia</taxon>
        <taxon>Lachnospirales</taxon>
        <taxon>Lachnospiraceae</taxon>
        <taxon>Enterocloster</taxon>
    </lineage>
</organism>
<dbReference type="InterPro" id="IPR003711">
    <property type="entry name" value="CarD-like/TRCF_RID"/>
</dbReference>
<dbReference type="InterPro" id="IPR048792">
    <property type="entry name" value="CarD_C"/>
</dbReference>
<gene>
    <name evidence="2" type="ORF">H9716_03280</name>
</gene>
<dbReference type="EMBL" id="DWYS01000040">
    <property type="protein sequence ID" value="HJB06870.1"/>
    <property type="molecule type" value="Genomic_DNA"/>
</dbReference>
<dbReference type="AlphaFoldDB" id="A0A9D2L6I4"/>
<evidence type="ECO:0000313" key="2">
    <source>
        <dbReference type="EMBL" id="HJB06870.1"/>
    </source>
</evidence>
<dbReference type="Pfam" id="PF02559">
    <property type="entry name" value="CarD_TRCF_RID"/>
    <property type="match status" value="1"/>
</dbReference>
<dbReference type="InterPro" id="IPR036101">
    <property type="entry name" value="CarD-like/TRCF_RID_sf"/>
</dbReference>
<dbReference type="PANTHER" id="PTHR38447">
    <property type="entry name" value="TRANSCRIPTION FACTOR YDEB-RELATED"/>
    <property type="match status" value="1"/>
</dbReference>
<dbReference type="Gene3D" id="1.20.58.1290">
    <property type="entry name" value="CarD-like, C-terminal domain"/>
    <property type="match status" value="1"/>
</dbReference>
<dbReference type="SUPFAM" id="SSF141259">
    <property type="entry name" value="CarD-like"/>
    <property type="match status" value="1"/>
</dbReference>
<proteinExistence type="predicted"/>
<dbReference type="Gene3D" id="2.40.10.170">
    <property type="match status" value="1"/>
</dbReference>
<evidence type="ECO:0000313" key="3">
    <source>
        <dbReference type="Proteomes" id="UP000886804"/>
    </source>
</evidence>
<dbReference type="InterPro" id="IPR042215">
    <property type="entry name" value="CarD-like_C"/>
</dbReference>
<reference evidence="2" key="1">
    <citation type="journal article" date="2021" name="PeerJ">
        <title>Extensive microbial diversity within the chicken gut microbiome revealed by metagenomics and culture.</title>
        <authorList>
            <person name="Gilroy R."/>
            <person name="Ravi A."/>
            <person name="Getino M."/>
            <person name="Pursley I."/>
            <person name="Horton D.L."/>
            <person name="Alikhan N.F."/>
            <person name="Baker D."/>
            <person name="Gharbi K."/>
            <person name="Hall N."/>
            <person name="Watson M."/>
            <person name="Adriaenssens E.M."/>
            <person name="Foster-Nyarko E."/>
            <person name="Jarju S."/>
            <person name="Secka A."/>
            <person name="Antonio M."/>
            <person name="Oren A."/>
            <person name="Chaudhuri R.R."/>
            <person name="La Ragione R."/>
            <person name="Hildebrand F."/>
            <person name="Pallen M.J."/>
        </authorList>
    </citation>
    <scope>NUCLEOTIDE SEQUENCE</scope>
    <source>
        <strain evidence="2">CHK188-4685</strain>
    </source>
</reference>
<dbReference type="Pfam" id="PF21095">
    <property type="entry name" value="CarD_C"/>
    <property type="match status" value="1"/>
</dbReference>
<dbReference type="InterPro" id="IPR052531">
    <property type="entry name" value="CarD-like_regulator"/>
</dbReference>
<evidence type="ECO:0000259" key="1">
    <source>
        <dbReference type="SMART" id="SM01058"/>
    </source>
</evidence>
<dbReference type="PANTHER" id="PTHR38447:SF1">
    <property type="entry name" value="RNA POLYMERASE-BINDING TRANSCRIPTION FACTOR CARD"/>
    <property type="match status" value="1"/>
</dbReference>
<dbReference type="GO" id="GO:0009303">
    <property type="term" value="P:rRNA transcription"/>
    <property type="evidence" value="ECO:0007669"/>
    <property type="project" value="TreeGrafter"/>
</dbReference>
<dbReference type="Proteomes" id="UP000886804">
    <property type="component" value="Unassembled WGS sequence"/>
</dbReference>
<feature type="domain" description="CarD-like/TRCF RNAP-interacting" evidence="1">
    <location>
        <begin position="1"/>
        <end position="111"/>
    </location>
</feature>
<comment type="caution">
    <text evidence="2">The sequence shown here is derived from an EMBL/GenBank/DDBJ whole genome shotgun (WGS) entry which is preliminary data.</text>
</comment>
<dbReference type="SMART" id="SM01058">
    <property type="entry name" value="CarD_TRCF"/>
    <property type="match status" value="1"/>
</dbReference>
<reference evidence="2" key="2">
    <citation type="submission" date="2021-04" db="EMBL/GenBank/DDBJ databases">
        <authorList>
            <person name="Gilroy R."/>
        </authorList>
    </citation>
    <scope>NUCLEOTIDE SEQUENCE</scope>
    <source>
        <strain evidence="2">CHK188-4685</strain>
    </source>
</reference>